<reference evidence="5" key="1">
    <citation type="submission" date="2018-05" db="EMBL/GenBank/DDBJ databases">
        <authorList>
            <person name="Lanie J.A."/>
            <person name="Ng W.-L."/>
            <person name="Kazmierczak K.M."/>
            <person name="Andrzejewski T.M."/>
            <person name="Davidsen T.M."/>
            <person name="Wayne K.J."/>
            <person name="Tettelin H."/>
            <person name="Glass J.I."/>
            <person name="Rusch D."/>
            <person name="Podicherti R."/>
            <person name="Tsui H.-C.T."/>
            <person name="Winkler M.E."/>
        </authorList>
    </citation>
    <scope>NUCLEOTIDE SEQUENCE</scope>
</reference>
<dbReference type="InterPro" id="IPR005474">
    <property type="entry name" value="Transketolase_N"/>
</dbReference>
<dbReference type="Pfam" id="PF00456">
    <property type="entry name" value="Transketolase_N"/>
    <property type="match status" value="1"/>
</dbReference>
<keyword evidence="3" id="KW-0786">Thiamine pyrophosphate</keyword>
<organism evidence="5">
    <name type="scientific">marine metagenome</name>
    <dbReference type="NCBI Taxonomy" id="408172"/>
    <lineage>
        <taxon>unclassified sequences</taxon>
        <taxon>metagenomes</taxon>
        <taxon>ecological metagenomes</taxon>
    </lineage>
</organism>
<protein>
    <recommendedName>
        <fullName evidence="4">Transketolase N-terminal domain-containing protein</fullName>
    </recommendedName>
</protein>
<dbReference type="Gene3D" id="3.40.50.970">
    <property type="match status" value="1"/>
</dbReference>
<gene>
    <name evidence="5" type="ORF">METZ01_LOCUS508733</name>
</gene>
<accession>A0A383EGV9</accession>
<evidence type="ECO:0000256" key="2">
    <source>
        <dbReference type="ARBA" id="ARBA00007131"/>
    </source>
</evidence>
<evidence type="ECO:0000256" key="3">
    <source>
        <dbReference type="ARBA" id="ARBA00023052"/>
    </source>
</evidence>
<feature type="non-terminal residue" evidence="5">
    <location>
        <position position="1"/>
    </location>
</feature>
<proteinExistence type="inferred from homology"/>
<dbReference type="AlphaFoldDB" id="A0A383EGV9"/>
<dbReference type="InterPro" id="IPR029061">
    <property type="entry name" value="THDP-binding"/>
</dbReference>
<sequence>YCKPRGKLGAHPDFGIPGISASTGSLGHGMGIATGMAYAHKLLKRNKNIYTLLSDGEFQEGSTWEAMMVAANLNVNNLIAFLDLNDFQSLSRTSVSHKAFYPIIDKVLSFGWEATEVNGHDSESILHAVSKRQGKKPFLLIGHTIKGKGISYMENEPIWHYRSPNNKEYKQAMKELRTKKS</sequence>
<evidence type="ECO:0000259" key="4">
    <source>
        <dbReference type="Pfam" id="PF00456"/>
    </source>
</evidence>
<evidence type="ECO:0000313" key="5">
    <source>
        <dbReference type="EMBL" id="SVE55879.1"/>
    </source>
</evidence>
<dbReference type="EMBL" id="UINC01225699">
    <property type="protein sequence ID" value="SVE55879.1"/>
    <property type="molecule type" value="Genomic_DNA"/>
</dbReference>
<feature type="domain" description="Transketolase N-terminal" evidence="4">
    <location>
        <begin position="9"/>
        <end position="168"/>
    </location>
</feature>
<comment type="cofactor">
    <cofactor evidence="1">
        <name>thiamine diphosphate</name>
        <dbReference type="ChEBI" id="CHEBI:58937"/>
    </cofactor>
</comment>
<evidence type="ECO:0000256" key="1">
    <source>
        <dbReference type="ARBA" id="ARBA00001964"/>
    </source>
</evidence>
<name>A0A383EGV9_9ZZZZ</name>
<dbReference type="PANTHER" id="PTHR47514:SF1">
    <property type="entry name" value="TRANSKETOLASE N-TERMINAL SECTION-RELATED"/>
    <property type="match status" value="1"/>
</dbReference>
<comment type="similarity">
    <text evidence="2">Belongs to the transketolase family.</text>
</comment>
<dbReference type="SUPFAM" id="SSF52518">
    <property type="entry name" value="Thiamin diphosphate-binding fold (THDP-binding)"/>
    <property type="match status" value="1"/>
</dbReference>
<dbReference type="PANTHER" id="PTHR47514">
    <property type="entry name" value="TRANSKETOLASE N-TERMINAL SECTION-RELATED"/>
    <property type="match status" value="1"/>
</dbReference>